<keyword evidence="1" id="KW-0812">Transmembrane</keyword>
<proteinExistence type="predicted"/>
<keyword evidence="1" id="KW-1133">Transmembrane helix</keyword>
<protein>
    <recommendedName>
        <fullName evidence="3">DUF3592 domain-containing protein</fullName>
    </recommendedName>
</protein>
<feature type="transmembrane region" description="Helical" evidence="1">
    <location>
        <begin position="6"/>
        <end position="24"/>
    </location>
</feature>
<organism evidence="2">
    <name type="scientific">Streptomyces sp. R08</name>
    <dbReference type="NCBI Taxonomy" id="3238624"/>
    <lineage>
        <taxon>Bacteria</taxon>
        <taxon>Bacillati</taxon>
        <taxon>Actinomycetota</taxon>
        <taxon>Actinomycetes</taxon>
        <taxon>Kitasatosporales</taxon>
        <taxon>Streptomycetaceae</taxon>
        <taxon>Streptomyces</taxon>
    </lineage>
</organism>
<feature type="transmembrane region" description="Helical" evidence="1">
    <location>
        <begin position="109"/>
        <end position="130"/>
    </location>
</feature>
<gene>
    <name evidence="2" type="ORF">AB5J58_01965</name>
</gene>
<evidence type="ECO:0000313" key="2">
    <source>
        <dbReference type="EMBL" id="XDP99031.1"/>
    </source>
</evidence>
<dbReference type="EMBL" id="CP163431">
    <property type="protein sequence ID" value="XDP99031.1"/>
    <property type="molecule type" value="Genomic_DNA"/>
</dbReference>
<keyword evidence="1" id="KW-0472">Membrane</keyword>
<evidence type="ECO:0000256" key="1">
    <source>
        <dbReference type="SAM" id="Phobius"/>
    </source>
</evidence>
<evidence type="ECO:0008006" key="3">
    <source>
        <dbReference type="Google" id="ProtNLM"/>
    </source>
</evidence>
<reference evidence="2" key="1">
    <citation type="submission" date="2024-07" db="EMBL/GenBank/DDBJ databases">
        <authorList>
            <person name="Yu S.T."/>
        </authorList>
    </citation>
    <scope>NUCLEOTIDE SEQUENCE</scope>
    <source>
        <strain evidence="2">R08</strain>
    </source>
</reference>
<dbReference type="AlphaFoldDB" id="A0AB39LZK4"/>
<name>A0AB39LZK4_9ACTN</name>
<dbReference type="RefSeq" id="WP_369186301.1">
    <property type="nucleotide sequence ID" value="NZ_CP163431.1"/>
</dbReference>
<accession>A0AB39LZK4</accession>
<sequence>MFIFILYVPALVLLGLGMFGLRDVRILRRRGVRAEGRCGGTSWNAGISSVDVIYRDGNEERHYVTMAAEDLGLTGDESVVRVVYDPLKPDRATTARVLKKPAWKTQEGYLVIIGLCIGAVVTALIAVAAAGP</sequence>